<evidence type="ECO:0000256" key="4">
    <source>
        <dbReference type="ARBA" id="ARBA00023136"/>
    </source>
</evidence>
<feature type="transmembrane region" description="Helical" evidence="6">
    <location>
        <begin position="633"/>
        <end position="653"/>
    </location>
</feature>
<feature type="transmembrane region" description="Helical" evidence="6">
    <location>
        <begin position="690"/>
        <end position="707"/>
    </location>
</feature>
<accession>A0ABY7JQN0</accession>
<feature type="transmembrane region" description="Helical" evidence="6">
    <location>
        <begin position="36"/>
        <end position="54"/>
    </location>
</feature>
<dbReference type="PANTHER" id="PTHR43077:SF5">
    <property type="entry name" value="PHAGE INFECTION PROTEIN"/>
    <property type="match status" value="1"/>
</dbReference>
<evidence type="ECO:0000313" key="9">
    <source>
        <dbReference type="Proteomes" id="UP001164187"/>
    </source>
</evidence>
<dbReference type="InterPro" id="IPR013525">
    <property type="entry name" value="ABC2_TM"/>
</dbReference>
<evidence type="ECO:0000256" key="3">
    <source>
        <dbReference type="ARBA" id="ARBA00022989"/>
    </source>
</evidence>
<protein>
    <submittedName>
        <fullName evidence="8">YhgE/Pip domain-containing protein</fullName>
    </submittedName>
</protein>
<keyword evidence="2 6" id="KW-0812">Transmembrane</keyword>
<evidence type="ECO:0000313" key="8">
    <source>
        <dbReference type="EMBL" id="WAW13987.1"/>
    </source>
</evidence>
<feature type="domain" description="ABC-2 type transporter transmembrane" evidence="7">
    <location>
        <begin position="462"/>
        <end position="705"/>
    </location>
</feature>
<evidence type="ECO:0000256" key="6">
    <source>
        <dbReference type="SAM" id="Phobius"/>
    </source>
</evidence>
<evidence type="ECO:0000256" key="2">
    <source>
        <dbReference type="ARBA" id="ARBA00022692"/>
    </source>
</evidence>
<dbReference type="NCBIfam" id="TIGR03062">
    <property type="entry name" value="pip_yhgE_Cterm"/>
    <property type="match status" value="1"/>
</dbReference>
<keyword evidence="4 6" id="KW-0472">Membrane</keyword>
<keyword evidence="9" id="KW-1185">Reference proteome</keyword>
<dbReference type="Pfam" id="PF12698">
    <property type="entry name" value="ABC2_membrane_3"/>
    <property type="match status" value="1"/>
</dbReference>
<dbReference type="RefSeq" id="WP_269310649.1">
    <property type="nucleotide sequence ID" value="NZ_CP114052.1"/>
</dbReference>
<comment type="subcellular location">
    <subcellularLocation>
        <location evidence="1">Membrane</location>
        <topology evidence="1">Multi-pass membrane protein</topology>
    </subcellularLocation>
</comment>
<dbReference type="NCBIfam" id="TIGR03061">
    <property type="entry name" value="pip_yhgE_Nterm"/>
    <property type="match status" value="1"/>
</dbReference>
<dbReference type="InterPro" id="IPR017500">
    <property type="entry name" value="Phage_infect_YhgE_N"/>
</dbReference>
<feature type="transmembrane region" description="Helical" evidence="6">
    <location>
        <begin position="534"/>
        <end position="553"/>
    </location>
</feature>
<dbReference type="EMBL" id="CP114052">
    <property type="protein sequence ID" value="WAW13987.1"/>
    <property type="molecule type" value="Genomic_DNA"/>
</dbReference>
<evidence type="ECO:0000259" key="7">
    <source>
        <dbReference type="Pfam" id="PF12698"/>
    </source>
</evidence>
<reference evidence="8" key="1">
    <citation type="submission" date="2022-12" db="EMBL/GenBank/DDBJ databases">
        <title>Peptostreptococcus.</title>
        <authorList>
            <person name="Lee S.H."/>
        </authorList>
    </citation>
    <scope>NUCLEOTIDE SEQUENCE</scope>
    <source>
        <strain evidence="8">CBA3647</strain>
    </source>
</reference>
<sequence>MRRKFKNTFNIDFLPNRKYVAEIYRNDWKEIISNKILIIIVIGLTLIPSLYAWFNIEAFWDPYGNTKNLKVAIVNKDKGENFRDQNFQLGNRIVDNLKENENLKWEFVAEKYAEKKLKSGEYYAIITIPPDFTKNLLSLTQENVKKAEIDYKINEKTNAIAPKITDQGANKIKENISKMLVETVSKASITALGGVSTGIEKINPELDKMKETLTQLKKEIDNADKLNSSNGELIKNGNKSIANSKKTLENISKLNQQAKDINNSINSSINSAANNAKSNSGQLKIMLNNASDGLNSANNVLSNIGDINTDSNTQLQDAISNMQTSISTSRTNIEQIIAVLQNASVDSTALNQPISRLKEIDNKLIEYSKKLDKASNTLANDGKLNSNLINDLSAMNQDVINLTSNISNSYDSMIKQPLDSLSTTAKTANTNVGSLVDSVNNINPNIENMLDNAQNINNTMASTLKINSNILANIKLQIDNSISLIYRIQNNQDLKQFNKVIKSNIYDRVDFLKNPVNVKETKLYPIKNYGSAMAPFYSVLSCWVGALILCAVLNTKARGHVYSPIDKYFGRLSLFLTLAVGQALIIGIGDIVLLGVTAKHVMLFIFTLVFCSIVFCLLIFSLAILFGTIGKGIAVFLLVIQIGGSGGTFPVQMTPTFFRTINKFIPFTYGINACREAIGGVYMPNLIKDYIALIIFAIIPVIFSMIFKGKLMKINSPITNKLMNSFLIH</sequence>
<feature type="transmembrane region" description="Helical" evidence="6">
    <location>
        <begin position="602"/>
        <end position="626"/>
    </location>
</feature>
<feature type="transmembrane region" description="Helical" evidence="6">
    <location>
        <begin position="574"/>
        <end position="596"/>
    </location>
</feature>
<gene>
    <name evidence="8" type="ORF">O0R46_05115</name>
</gene>
<dbReference type="InterPro" id="IPR051328">
    <property type="entry name" value="T7SS_ABC-Transporter"/>
</dbReference>
<name>A0ABY7JQN0_9FIRM</name>
<organism evidence="8 9">
    <name type="scientific">Peptostreptococcus equinus</name>
    <dbReference type="NCBI Taxonomy" id="3003601"/>
    <lineage>
        <taxon>Bacteria</taxon>
        <taxon>Bacillati</taxon>
        <taxon>Bacillota</taxon>
        <taxon>Clostridia</taxon>
        <taxon>Peptostreptococcales</taxon>
        <taxon>Peptostreptococcaceae</taxon>
        <taxon>Peptostreptococcus</taxon>
    </lineage>
</organism>
<feature type="coiled-coil region" evidence="5">
    <location>
        <begin position="199"/>
        <end position="226"/>
    </location>
</feature>
<evidence type="ECO:0000256" key="1">
    <source>
        <dbReference type="ARBA" id="ARBA00004141"/>
    </source>
</evidence>
<dbReference type="InterPro" id="IPR017501">
    <property type="entry name" value="Phage_infect_YhgE_C"/>
</dbReference>
<proteinExistence type="predicted"/>
<evidence type="ECO:0000256" key="5">
    <source>
        <dbReference type="SAM" id="Coils"/>
    </source>
</evidence>
<dbReference type="PANTHER" id="PTHR43077">
    <property type="entry name" value="TRANSPORT PERMEASE YVFS-RELATED"/>
    <property type="match status" value="1"/>
</dbReference>
<keyword evidence="3 6" id="KW-1133">Transmembrane helix</keyword>
<dbReference type="Proteomes" id="UP001164187">
    <property type="component" value="Chromosome"/>
</dbReference>
<dbReference type="Gene3D" id="3.40.1710.10">
    <property type="entry name" value="abc type-2 transporter like domain"/>
    <property type="match status" value="1"/>
</dbReference>
<keyword evidence="5" id="KW-0175">Coiled coil</keyword>